<dbReference type="Gene3D" id="3.30.2310.20">
    <property type="entry name" value="RelE-like"/>
    <property type="match status" value="1"/>
</dbReference>
<protein>
    <recommendedName>
        <fullName evidence="3">Cytotoxic translational repressor</fullName>
    </recommendedName>
</protein>
<proteinExistence type="predicted"/>
<evidence type="ECO:0000313" key="2">
    <source>
        <dbReference type="Proteomes" id="UP001165422"/>
    </source>
</evidence>
<organism evidence="1 2">
    <name type="scientific">Clostridium aromativorans</name>
    <dbReference type="NCBI Taxonomy" id="2836848"/>
    <lineage>
        <taxon>Bacteria</taxon>
        <taxon>Bacillati</taxon>
        <taxon>Bacillota</taxon>
        <taxon>Clostridia</taxon>
        <taxon>Eubacteriales</taxon>
        <taxon>Clostridiaceae</taxon>
        <taxon>Clostridium</taxon>
    </lineage>
</organism>
<reference evidence="1" key="1">
    <citation type="submission" date="2021-11" db="EMBL/GenBank/DDBJ databases">
        <authorList>
            <person name="Qingchun L."/>
            <person name="Dong Z."/>
            <person name="Zongwei Q."/>
            <person name="Jia Z."/>
            <person name="Duotao L."/>
        </authorList>
    </citation>
    <scope>NUCLEOTIDE SEQUENCE</scope>
    <source>
        <strain evidence="1">WLY-B-L2</strain>
    </source>
</reference>
<dbReference type="Proteomes" id="UP001165422">
    <property type="component" value="Unassembled WGS sequence"/>
</dbReference>
<gene>
    <name evidence="1" type="ORF">LN736_03390</name>
</gene>
<evidence type="ECO:0000313" key="1">
    <source>
        <dbReference type="EMBL" id="MCC9293914.1"/>
    </source>
</evidence>
<dbReference type="SUPFAM" id="SSF143011">
    <property type="entry name" value="RelE-like"/>
    <property type="match status" value="1"/>
</dbReference>
<evidence type="ECO:0008006" key="3">
    <source>
        <dbReference type="Google" id="ProtNLM"/>
    </source>
</evidence>
<accession>A0ABS8N278</accession>
<dbReference type="RefSeq" id="WP_190972171.1">
    <property type="nucleotide sequence ID" value="NZ_JAJJPB010000002.1"/>
</dbReference>
<name>A0ABS8N278_9CLOT</name>
<sequence length="89" mass="10556">MIIERTDKFKREYKKLPDDVKGSFKKQFSKFIEHPYAEFHPSLRIKRIQGTNGIFEMTITMSIRVTWQYIDNGILLRNIGKHDKTLGNP</sequence>
<dbReference type="EMBL" id="JAJJPB010000002">
    <property type="protein sequence ID" value="MCC9293914.1"/>
    <property type="molecule type" value="Genomic_DNA"/>
</dbReference>
<comment type="caution">
    <text evidence="1">The sequence shown here is derived from an EMBL/GenBank/DDBJ whole genome shotgun (WGS) entry which is preliminary data.</text>
</comment>
<dbReference type="InterPro" id="IPR035093">
    <property type="entry name" value="RelE/ParE_toxin_dom_sf"/>
</dbReference>
<keyword evidence="2" id="KW-1185">Reference proteome</keyword>